<dbReference type="PANTHER" id="PTHR46913:SF1">
    <property type="entry name" value="RING-H2 FINGER PROTEIN ATL16"/>
    <property type="match status" value="1"/>
</dbReference>
<reference evidence="17" key="1">
    <citation type="submission" date="2021-08" db="EMBL/GenBank/DDBJ databases">
        <title>WGS assembly of Ceratopteris richardii.</title>
        <authorList>
            <person name="Marchant D.B."/>
            <person name="Chen G."/>
            <person name="Jenkins J."/>
            <person name="Shu S."/>
            <person name="Leebens-Mack J."/>
            <person name="Grimwood J."/>
            <person name="Schmutz J."/>
            <person name="Soltis P."/>
            <person name="Soltis D."/>
            <person name="Chen Z.-H."/>
        </authorList>
    </citation>
    <scope>NUCLEOTIDE SEQUENCE</scope>
    <source>
        <strain evidence="17">Whitten #5841</strain>
        <tissue evidence="17">Leaf</tissue>
    </source>
</reference>
<comment type="pathway">
    <text evidence="3">Protein modification; protein ubiquitination.</text>
</comment>
<keyword evidence="9" id="KW-0833">Ubl conjugation pathway</keyword>
<evidence type="ECO:0000256" key="10">
    <source>
        <dbReference type="ARBA" id="ARBA00022833"/>
    </source>
</evidence>
<dbReference type="EMBL" id="CM035420">
    <property type="protein sequence ID" value="KAH7405554.1"/>
    <property type="molecule type" value="Genomic_DNA"/>
</dbReference>
<dbReference type="CDD" id="cd16461">
    <property type="entry name" value="RING-H2_EL5-like"/>
    <property type="match status" value="1"/>
</dbReference>
<feature type="transmembrane region" description="Helical" evidence="15">
    <location>
        <begin position="32"/>
        <end position="54"/>
    </location>
</feature>
<keyword evidence="11 15" id="KW-1133">Transmembrane helix</keyword>
<sequence length="329" mass="36020">MAMASSNTDLPQARSSDDDPSIFQNYSMNGKIIIASLGILFFVVFVVIVLHVYARWCWRSSVVRQRALSRLRSSISSFHETAKFSGLAREIVAALPIFAYETQRPSKVAVASSSTVSALCAAPSAKSMECAVCLSDFRRGETCKLLPSCGHFFHVECIDLWFLSQTTCPLCRATPGSPISERDAHSLSLITNAAAVEHDEEAQGTPLLRCGQAQRDAVFHPEEERIRSGDEHRLLHSDDPPRSKRWRRSISDKFPVVRQTMGVLSSSSHSSQKSPTESLSLAAIDIENPSRRQCLAAVSSCPSIPSLVSPLPHTCTAYVPFEKVSPASP</sequence>
<dbReference type="Pfam" id="PF13639">
    <property type="entry name" value="zf-RING_2"/>
    <property type="match status" value="1"/>
</dbReference>
<comment type="catalytic activity">
    <reaction evidence="1">
        <text>S-ubiquitinyl-[E2 ubiquitin-conjugating enzyme]-L-cysteine + [acceptor protein]-L-lysine = [E2 ubiquitin-conjugating enzyme]-L-cysteine + N(6)-ubiquitinyl-[acceptor protein]-L-lysine.</text>
        <dbReference type="EC" id="2.3.2.27"/>
    </reaction>
</comment>
<evidence type="ECO:0000256" key="11">
    <source>
        <dbReference type="ARBA" id="ARBA00022989"/>
    </source>
</evidence>
<keyword evidence="8 13" id="KW-0863">Zinc-finger</keyword>
<name>A0A8T2T6A0_CERRI</name>
<comment type="caution">
    <text evidence="17">The sequence shown here is derived from an EMBL/GenBank/DDBJ whole genome shotgun (WGS) entry which is preliminary data.</text>
</comment>
<dbReference type="InterPro" id="IPR044600">
    <property type="entry name" value="ATL1/ATL16-like"/>
</dbReference>
<dbReference type="Gene3D" id="3.30.40.10">
    <property type="entry name" value="Zinc/RING finger domain, C3HC4 (zinc finger)"/>
    <property type="match status" value="1"/>
</dbReference>
<dbReference type="SMART" id="SM00184">
    <property type="entry name" value="RING"/>
    <property type="match status" value="1"/>
</dbReference>
<evidence type="ECO:0000259" key="16">
    <source>
        <dbReference type="PROSITE" id="PS50089"/>
    </source>
</evidence>
<dbReference type="PANTHER" id="PTHR46913">
    <property type="entry name" value="RING-H2 FINGER PROTEIN ATL16"/>
    <property type="match status" value="1"/>
</dbReference>
<evidence type="ECO:0000256" key="2">
    <source>
        <dbReference type="ARBA" id="ARBA00004167"/>
    </source>
</evidence>
<feature type="region of interest" description="Disordered" evidence="14">
    <location>
        <begin position="225"/>
        <end position="246"/>
    </location>
</feature>
<evidence type="ECO:0000256" key="12">
    <source>
        <dbReference type="ARBA" id="ARBA00023136"/>
    </source>
</evidence>
<gene>
    <name evidence="17" type="ORF">KP509_15G075700</name>
</gene>
<organism evidence="17 18">
    <name type="scientific">Ceratopteris richardii</name>
    <name type="common">Triangle waterfern</name>
    <dbReference type="NCBI Taxonomy" id="49495"/>
    <lineage>
        <taxon>Eukaryota</taxon>
        <taxon>Viridiplantae</taxon>
        <taxon>Streptophyta</taxon>
        <taxon>Embryophyta</taxon>
        <taxon>Tracheophyta</taxon>
        <taxon>Polypodiopsida</taxon>
        <taxon>Polypodiidae</taxon>
        <taxon>Polypodiales</taxon>
        <taxon>Pteridineae</taxon>
        <taxon>Pteridaceae</taxon>
        <taxon>Parkerioideae</taxon>
        <taxon>Ceratopteris</taxon>
    </lineage>
</organism>
<evidence type="ECO:0000313" key="18">
    <source>
        <dbReference type="Proteomes" id="UP000825935"/>
    </source>
</evidence>
<keyword evidence="6 15" id="KW-0812">Transmembrane</keyword>
<evidence type="ECO:0000256" key="7">
    <source>
        <dbReference type="ARBA" id="ARBA00022723"/>
    </source>
</evidence>
<dbReference type="GO" id="GO:0016567">
    <property type="term" value="P:protein ubiquitination"/>
    <property type="evidence" value="ECO:0007669"/>
    <property type="project" value="InterPro"/>
</dbReference>
<feature type="compositionally biased region" description="Basic and acidic residues" evidence="14">
    <location>
        <begin position="225"/>
        <end position="242"/>
    </location>
</feature>
<evidence type="ECO:0000256" key="8">
    <source>
        <dbReference type="ARBA" id="ARBA00022771"/>
    </source>
</evidence>
<protein>
    <recommendedName>
        <fullName evidence="4">RING-type E3 ubiquitin transferase</fullName>
        <ecNumber evidence="4">2.3.2.27</ecNumber>
    </recommendedName>
</protein>
<dbReference type="InterPro" id="IPR013083">
    <property type="entry name" value="Znf_RING/FYVE/PHD"/>
</dbReference>
<evidence type="ECO:0000256" key="15">
    <source>
        <dbReference type="SAM" id="Phobius"/>
    </source>
</evidence>
<dbReference type="SUPFAM" id="SSF57850">
    <property type="entry name" value="RING/U-box"/>
    <property type="match status" value="1"/>
</dbReference>
<dbReference type="GO" id="GO:0061630">
    <property type="term" value="F:ubiquitin protein ligase activity"/>
    <property type="evidence" value="ECO:0007669"/>
    <property type="project" value="UniProtKB-EC"/>
</dbReference>
<keyword evidence="10" id="KW-0862">Zinc</keyword>
<dbReference type="EC" id="2.3.2.27" evidence="4"/>
<evidence type="ECO:0000256" key="6">
    <source>
        <dbReference type="ARBA" id="ARBA00022692"/>
    </source>
</evidence>
<evidence type="ECO:0000256" key="14">
    <source>
        <dbReference type="SAM" id="MobiDB-lite"/>
    </source>
</evidence>
<dbReference type="PROSITE" id="PS50089">
    <property type="entry name" value="ZF_RING_2"/>
    <property type="match status" value="1"/>
</dbReference>
<dbReference type="OrthoDB" id="8062037at2759"/>
<evidence type="ECO:0000256" key="4">
    <source>
        <dbReference type="ARBA" id="ARBA00012483"/>
    </source>
</evidence>
<keyword evidence="7" id="KW-0479">Metal-binding</keyword>
<dbReference type="Proteomes" id="UP000825935">
    <property type="component" value="Chromosome 15"/>
</dbReference>
<dbReference type="InterPro" id="IPR001841">
    <property type="entry name" value="Znf_RING"/>
</dbReference>
<dbReference type="AlphaFoldDB" id="A0A8T2T6A0"/>
<evidence type="ECO:0000313" key="17">
    <source>
        <dbReference type="EMBL" id="KAH7405554.1"/>
    </source>
</evidence>
<evidence type="ECO:0000256" key="13">
    <source>
        <dbReference type="PROSITE-ProRule" id="PRU00175"/>
    </source>
</evidence>
<evidence type="ECO:0000256" key="1">
    <source>
        <dbReference type="ARBA" id="ARBA00000900"/>
    </source>
</evidence>
<keyword evidence="18" id="KW-1185">Reference proteome</keyword>
<evidence type="ECO:0000256" key="5">
    <source>
        <dbReference type="ARBA" id="ARBA00022679"/>
    </source>
</evidence>
<feature type="domain" description="RING-type" evidence="16">
    <location>
        <begin position="130"/>
        <end position="172"/>
    </location>
</feature>
<keyword evidence="5" id="KW-0808">Transferase</keyword>
<proteinExistence type="predicted"/>
<evidence type="ECO:0000256" key="3">
    <source>
        <dbReference type="ARBA" id="ARBA00004906"/>
    </source>
</evidence>
<accession>A0A8T2T6A0</accession>
<keyword evidence="12 15" id="KW-0472">Membrane</keyword>
<evidence type="ECO:0000256" key="9">
    <source>
        <dbReference type="ARBA" id="ARBA00022786"/>
    </source>
</evidence>
<comment type="subcellular location">
    <subcellularLocation>
        <location evidence="2">Membrane</location>
        <topology evidence="2">Single-pass membrane protein</topology>
    </subcellularLocation>
</comment>
<dbReference type="GO" id="GO:0016020">
    <property type="term" value="C:membrane"/>
    <property type="evidence" value="ECO:0007669"/>
    <property type="project" value="UniProtKB-SubCell"/>
</dbReference>
<dbReference type="GO" id="GO:0008270">
    <property type="term" value="F:zinc ion binding"/>
    <property type="evidence" value="ECO:0007669"/>
    <property type="project" value="UniProtKB-KW"/>
</dbReference>